<reference evidence="12" key="1">
    <citation type="journal article" date="2023" name="Mol. Biol. Evol.">
        <title>Third-Generation Sequencing Reveals the Adaptive Role of the Epigenome in Three Deep-Sea Polychaetes.</title>
        <authorList>
            <person name="Perez M."/>
            <person name="Aroh O."/>
            <person name="Sun Y."/>
            <person name="Lan Y."/>
            <person name="Juniper S.K."/>
            <person name="Young C.R."/>
            <person name="Angers B."/>
            <person name="Qian P.Y."/>
        </authorList>
    </citation>
    <scope>NUCLEOTIDE SEQUENCE</scope>
    <source>
        <strain evidence="12">P08H-3</strain>
    </source>
</reference>
<keyword evidence="6 7" id="KW-0408">Iron</keyword>
<dbReference type="FunFam" id="3.60.21.10:FF:000062">
    <property type="entry name" value="Tartrate-resistant acid phosphatase type 5"/>
    <property type="match status" value="1"/>
</dbReference>
<dbReference type="PANTHER" id="PTHR10161">
    <property type="entry name" value="TARTRATE-RESISTANT ACID PHOSPHATASE TYPE 5"/>
    <property type="match status" value="1"/>
</dbReference>
<feature type="glycosylation site" description="N-linked (GlcNAc...) asparagine" evidence="9">
    <location>
        <position position="116"/>
    </location>
</feature>
<keyword evidence="5 6" id="KW-0378">Hydrolase</keyword>
<dbReference type="GO" id="GO:0003993">
    <property type="term" value="F:acid phosphatase activity"/>
    <property type="evidence" value="ECO:0007669"/>
    <property type="project" value="UniProtKB-UniRule"/>
</dbReference>
<keyword evidence="4 10" id="KW-0732">Signal</keyword>
<evidence type="ECO:0000313" key="12">
    <source>
        <dbReference type="EMBL" id="KAK2153471.1"/>
    </source>
</evidence>
<accession>A0AAD9JIS2</accession>
<dbReference type="GO" id="GO:0046872">
    <property type="term" value="F:metal ion binding"/>
    <property type="evidence" value="ECO:0007669"/>
    <property type="project" value="UniProtKB-KW"/>
</dbReference>
<evidence type="ECO:0000313" key="13">
    <source>
        <dbReference type="Proteomes" id="UP001208570"/>
    </source>
</evidence>
<comment type="caution">
    <text evidence="12">The sequence shown here is derived from an EMBL/GenBank/DDBJ whole genome shotgun (WGS) entry which is preliminary data.</text>
</comment>
<evidence type="ECO:0000256" key="6">
    <source>
        <dbReference type="PIRNR" id="PIRNR000898"/>
    </source>
</evidence>
<evidence type="ECO:0000259" key="11">
    <source>
        <dbReference type="Pfam" id="PF00149"/>
    </source>
</evidence>
<gene>
    <name evidence="12" type="ORF">LSH36_296g04043</name>
</gene>
<proteinExistence type="predicted"/>
<sequence>MLSLRCFPAVLITTVICQCFEVDAQKLSFVVLADWGGLPKFPFRTPIEEAVAARLADVGGRINASFVLALGDNFYYDGVTDVDDPRFQETYNQVFLSSSLDINWYLVAGNHDHNGNITAQIAYSKLVKRWNYPALYYKLSFSIPGTTRHIDILMTDSIVLCGNTRSDFLYEQPPGPRSINEAEKQWTWLEENLATSKADYLIVTGHYPVYSIAEHGPTFCLLDRMMPLLHKYKVTAYLSGHDHNLQHLATTAFNATVDYFISGAADFIDASKKHKADVPKGSSKFHWADIFTFGGLGCIEVNDEELVFTFVEASGKQLYRHSTKRRSQS</sequence>
<dbReference type="Gene3D" id="3.60.21.10">
    <property type="match status" value="1"/>
</dbReference>
<keyword evidence="13" id="KW-1185">Reference proteome</keyword>
<protein>
    <recommendedName>
        <fullName evidence="3 6">Tartrate-resistant acid phosphatase type 5</fullName>
        <ecNumber evidence="2 6">3.1.3.2</ecNumber>
    </recommendedName>
</protein>
<evidence type="ECO:0000256" key="3">
    <source>
        <dbReference type="ARBA" id="ARBA00015822"/>
    </source>
</evidence>
<keyword evidence="7" id="KW-0479">Metal-binding</keyword>
<feature type="binding site" evidence="7">
    <location>
        <position position="110"/>
    </location>
    <ligand>
        <name>Fe cation</name>
        <dbReference type="ChEBI" id="CHEBI:24875"/>
        <label>2</label>
    </ligand>
</feature>
<dbReference type="InterPro" id="IPR024927">
    <property type="entry name" value="Acid_PPase"/>
</dbReference>
<dbReference type="InterPro" id="IPR029052">
    <property type="entry name" value="Metallo-depent_PP-like"/>
</dbReference>
<dbReference type="PANTHER" id="PTHR10161:SF14">
    <property type="entry name" value="TARTRATE-RESISTANT ACID PHOSPHATASE TYPE 5"/>
    <property type="match status" value="1"/>
</dbReference>
<feature type="signal peptide" evidence="10">
    <location>
        <begin position="1"/>
        <end position="24"/>
    </location>
</feature>
<feature type="domain" description="Calcineurin-like phosphoesterase" evidence="11">
    <location>
        <begin position="28"/>
        <end position="244"/>
    </location>
</feature>
<dbReference type="EMBL" id="JAODUP010000296">
    <property type="protein sequence ID" value="KAK2153471.1"/>
    <property type="molecule type" value="Genomic_DNA"/>
</dbReference>
<evidence type="ECO:0000256" key="1">
    <source>
        <dbReference type="ARBA" id="ARBA00000032"/>
    </source>
</evidence>
<feature type="binding site" evidence="7">
    <location>
        <position position="34"/>
    </location>
    <ligand>
        <name>Fe cation</name>
        <dbReference type="ChEBI" id="CHEBI:24875"/>
        <label>1</label>
    </ligand>
</feature>
<evidence type="ECO:0000256" key="9">
    <source>
        <dbReference type="PIRSR" id="PIRSR000898-3"/>
    </source>
</evidence>
<organism evidence="12 13">
    <name type="scientific">Paralvinella palmiformis</name>
    <dbReference type="NCBI Taxonomy" id="53620"/>
    <lineage>
        <taxon>Eukaryota</taxon>
        <taxon>Metazoa</taxon>
        <taxon>Spiralia</taxon>
        <taxon>Lophotrochozoa</taxon>
        <taxon>Annelida</taxon>
        <taxon>Polychaeta</taxon>
        <taxon>Sedentaria</taxon>
        <taxon>Canalipalpata</taxon>
        <taxon>Terebellida</taxon>
        <taxon>Terebelliformia</taxon>
        <taxon>Alvinellidae</taxon>
        <taxon>Paralvinella</taxon>
    </lineage>
</organism>
<feature type="disulfide bond" evidence="8">
    <location>
        <begin position="161"/>
        <end position="220"/>
    </location>
</feature>
<comment type="cofactor">
    <cofactor evidence="7">
        <name>Fe cation</name>
        <dbReference type="ChEBI" id="CHEBI:24875"/>
    </cofactor>
    <text evidence="7">Binds 2 iron ions per subunit.</text>
</comment>
<feature type="binding site" evidence="7">
    <location>
        <position position="72"/>
    </location>
    <ligand>
        <name>Fe cation</name>
        <dbReference type="ChEBI" id="CHEBI:24875"/>
        <label>2</label>
    </ligand>
</feature>
<evidence type="ECO:0000256" key="4">
    <source>
        <dbReference type="ARBA" id="ARBA00022729"/>
    </source>
</evidence>
<evidence type="ECO:0000256" key="2">
    <source>
        <dbReference type="ARBA" id="ARBA00012646"/>
    </source>
</evidence>
<evidence type="ECO:0000256" key="5">
    <source>
        <dbReference type="ARBA" id="ARBA00022801"/>
    </source>
</evidence>
<dbReference type="AlphaFoldDB" id="A0AAD9JIS2"/>
<evidence type="ECO:0000256" key="10">
    <source>
        <dbReference type="SAM" id="SignalP"/>
    </source>
</evidence>
<feature type="binding site" evidence="7">
    <location>
        <position position="241"/>
    </location>
    <ligand>
        <name>Fe cation</name>
        <dbReference type="ChEBI" id="CHEBI:24875"/>
        <label>2</label>
    </ligand>
</feature>
<name>A0AAD9JIS2_9ANNE</name>
<dbReference type="SUPFAM" id="SSF56300">
    <property type="entry name" value="Metallo-dependent phosphatases"/>
    <property type="match status" value="1"/>
</dbReference>
<dbReference type="PIRSF" id="PIRSF000898">
    <property type="entry name" value="Acid_Ptase_5"/>
    <property type="match status" value="1"/>
</dbReference>
<feature type="binding site" evidence="7">
    <location>
        <position position="72"/>
    </location>
    <ligand>
        <name>Fe cation</name>
        <dbReference type="ChEBI" id="CHEBI:24875"/>
        <label>1</label>
    </ligand>
</feature>
<feature type="binding site" evidence="7">
    <location>
        <position position="75"/>
    </location>
    <ligand>
        <name>Fe cation</name>
        <dbReference type="ChEBI" id="CHEBI:24875"/>
        <label>1</label>
    </ligand>
</feature>
<dbReference type="CDD" id="cd07378">
    <property type="entry name" value="MPP_ACP5"/>
    <property type="match status" value="1"/>
</dbReference>
<feature type="binding site" evidence="7">
    <location>
        <position position="243"/>
    </location>
    <ligand>
        <name>Fe cation</name>
        <dbReference type="ChEBI" id="CHEBI:24875"/>
        <label>1</label>
    </ligand>
</feature>
<dbReference type="InterPro" id="IPR051558">
    <property type="entry name" value="Metallophosphoesterase_PAP"/>
</dbReference>
<evidence type="ECO:0000256" key="8">
    <source>
        <dbReference type="PIRSR" id="PIRSR000898-2"/>
    </source>
</evidence>
<feature type="chain" id="PRO_5042026275" description="Tartrate-resistant acid phosphatase type 5" evidence="10">
    <location>
        <begin position="25"/>
        <end position="329"/>
    </location>
</feature>
<comment type="catalytic activity">
    <reaction evidence="1 6">
        <text>a phosphate monoester + H2O = an alcohol + phosphate</text>
        <dbReference type="Rhea" id="RHEA:15017"/>
        <dbReference type="ChEBI" id="CHEBI:15377"/>
        <dbReference type="ChEBI" id="CHEBI:30879"/>
        <dbReference type="ChEBI" id="CHEBI:43474"/>
        <dbReference type="ChEBI" id="CHEBI:67140"/>
        <dbReference type="EC" id="3.1.3.2"/>
    </reaction>
</comment>
<keyword evidence="8" id="KW-1015">Disulfide bond</keyword>
<dbReference type="EC" id="3.1.3.2" evidence="2 6"/>
<dbReference type="Pfam" id="PF00149">
    <property type="entry name" value="Metallophos"/>
    <property type="match status" value="1"/>
</dbReference>
<dbReference type="GO" id="GO:0045453">
    <property type="term" value="P:bone resorption"/>
    <property type="evidence" value="ECO:0007669"/>
    <property type="project" value="TreeGrafter"/>
</dbReference>
<evidence type="ECO:0000256" key="7">
    <source>
        <dbReference type="PIRSR" id="PIRSR000898-1"/>
    </source>
</evidence>
<dbReference type="InterPro" id="IPR004843">
    <property type="entry name" value="Calcineurin-like_PHP"/>
</dbReference>
<dbReference type="Proteomes" id="UP001208570">
    <property type="component" value="Unassembled WGS sequence"/>
</dbReference>
<feature type="binding site" evidence="7">
    <location>
        <position position="206"/>
    </location>
    <ligand>
        <name>Fe cation</name>
        <dbReference type="ChEBI" id="CHEBI:24875"/>
        <label>2</label>
    </ligand>
</feature>